<dbReference type="EC" id="2.7.7.85" evidence="6"/>
<feature type="transmembrane region" description="Helical" evidence="6">
    <location>
        <begin position="42"/>
        <end position="60"/>
    </location>
</feature>
<dbReference type="GO" id="GO:0004016">
    <property type="term" value="F:adenylate cyclase activity"/>
    <property type="evidence" value="ECO:0007669"/>
    <property type="project" value="UniProtKB-UniRule"/>
</dbReference>
<proteinExistence type="inferred from homology"/>
<keyword evidence="6" id="KW-0812">Transmembrane</keyword>
<comment type="similarity">
    <text evidence="6">Belongs to the adenylate cyclase family. DacA/CdaA subfamily.</text>
</comment>
<dbReference type="AlphaFoldDB" id="A0A7U4DPY9"/>
<comment type="function">
    <text evidence="6">Catalyzes the condensation of 2 ATP molecules into cyclic di-AMP (c-di-AMP), a second messenger used to regulate differing processes in different bacteria.</text>
</comment>
<keyword evidence="9" id="KW-1185">Reference proteome</keyword>
<dbReference type="Pfam" id="PF19293">
    <property type="entry name" value="CdaA_N"/>
    <property type="match status" value="1"/>
</dbReference>
<keyword evidence="4 6" id="KW-0547">Nucleotide-binding</keyword>
<dbReference type="GO" id="GO:0006171">
    <property type="term" value="P:cAMP biosynthetic process"/>
    <property type="evidence" value="ECO:0007669"/>
    <property type="project" value="InterPro"/>
</dbReference>
<accession>A0A7U4DPY9</accession>
<comment type="subunit">
    <text evidence="6">Probably a homodimer.</text>
</comment>
<organism evidence="8 9">
    <name type="scientific">Desulfobulbus propionicus (strain ATCC 33891 / DSM 2032 / VKM B-1956 / 1pr3)</name>
    <dbReference type="NCBI Taxonomy" id="577650"/>
    <lineage>
        <taxon>Bacteria</taxon>
        <taxon>Pseudomonadati</taxon>
        <taxon>Thermodesulfobacteriota</taxon>
        <taxon>Desulfobulbia</taxon>
        <taxon>Desulfobulbales</taxon>
        <taxon>Desulfobulbaceae</taxon>
        <taxon>Desulfobulbus</taxon>
    </lineage>
</organism>
<keyword evidence="5 6" id="KW-0067">ATP-binding</keyword>
<keyword evidence="2 6" id="KW-0808">Transferase</keyword>
<dbReference type="InterPro" id="IPR050338">
    <property type="entry name" value="DisA"/>
</dbReference>
<dbReference type="GO" id="GO:0005524">
    <property type="term" value="F:ATP binding"/>
    <property type="evidence" value="ECO:0007669"/>
    <property type="project" value="UniProtKB-UniRule"/>
</dbReference>
<evidence type="ECO:0000313" key="8">
    <source>
        <dbReference type="EMBL" id="ADW18641.1"/>
    </source>
</evidence>
<feature type="transmembrane region" description="Helical" evidence="6">
    <location>
        <begin position="12"/>
        <end position="30"/>
    </location>
</feature>
<evidence type="ECO:0000256" key="4">
    <source>
        <dbReference type="ARBA" id="ARBA00022741"/>
    </source>
</evidence>
<evidence type="ECO:0000256" key="2">
    <source>
        <dbReference type="ARBA" id="ARBA00022679"/>
    </source>
</evidence>
<dbReference type="GO" id="GO:0106408">
    <property type="term" value="F:diadenylate cyclase activity"/>
    <property type="evidence" value="ECO:0007669"/>
    <property type="project" value="UniProtKB-EC"/>
</dbReference>
<dbReference type="InterPro" id="IPR045585">
    <property type="entry name" value="CdaA_N"/>
</dbReference>
<evidence type="ECO:0000313" key="9">
    <source>
        <dbReference type="Proteomes" id="UP000006365"/>
    </source>
</evidence>
<dbReference type="PANTHER" id="PTHR34185:SF1">
    <property type="entry name" value="DIADENYLATE CYCLASE"/>
    <property type="match status" value="1"/>
</dbReference>
<evidence type="ECO:0000256" key="5">
    <source>
        <dbReference type="ARBA" id="ARBA00022840"/>
    </source>
</evidence>
<feature type="domain" description="DAC" evidence="7">
    <location>
        <begin position="84"/>
        <end position="241"/>
    </location>
</feature>
<feature type="transmembrane region" description="Helical" evidence="6">
    <location>
        <begin position="66"/>
        <end position="83"/>
    </location>
</feature>
<feature type="transmembrane region" description="Helical" evidence="6">
    <location>
        <begin position="268"/>
        <end position="289"/>
    </location>
</feature>
<dbReference type="InterPro" id="IPR034701">
    <property type="entry name" value="CdaA"/>
</dbReference>
<dbReference type="Gene3D" id="3.40.1700.10">
    <property type="entry name" value="DNA integrity scanning protein, DisA, N-terminal domain"/>
    <property type="match status" value="1"/>
</dbReference>
<dbReference type="KEGG" id="dpr:Despr_2503"/>
<keyword evidence="6" id="KW-1003">Cell membrane</keyword>
<evidence type="ECO:0000256" key="6">
    <source>
        <dbReference type="HAMAP-Rule" id="MF_01499"/>
    </source>
</evidence>
<dbReference type="RefSeq" id="WP_015725167.1">
    <property type="nucleotide sequence ID" value="NC_014972.1"/>
</dbReference>
<dbReference type="PANTHER" id="PTHR34185">
    <property type="entry name" value="DIADENYLATE CYCLASE"/>
    <property type="match status" value="1"/>
</dbReference>
<dbReference type="HAMAP" id="MF_01499">
    <property type="entry name" value="DacA"/>
    <property type="match status" value="1"/>
</dbReference>
<comment type="caution">
    <text evidence="6">Lacks conserved residue(s) required for the propagation of feature annotation.</text>
</comment>
<evidence type="ECO:0000256" key="3">
    <source>
        <dbReference type="ARBA" id="ARBA00022695"/>
    </source>
</evidence>
<evidence type="ECO:0000259" key="7">
    <source>
        <dbReference type="PROSITE" id="PS51794"/>
    </source>
</evidence>
<dbReference type="InterPro" id="IPR036888">
    <property type="entry name" value="DNA_integrity_DisA_N_sf"/>
</dbReference>
<evidence type="ECO:0000256" key="1">
    <source>
        <dbReference type="ARBA" id="ARBA00000877"/>
    </source>
</evidence>
<dbReference type="SUPFAM" id="SSF143597">
    <property type="entry name" value="YojJ-like"/>
    <property type="match status" value="1"/>
</dbReference>
<dbReference type="Gene3D" id="2.170.120.30">
    <property type="match status" value="1"/>
</dbReference>
<dbReference type="Pfam" id="PF02457">
    <property type="entry name" value="DAC"/>
    <property type="match status" value="1"/>
</dbReference>
<keyword evidence="6" id="KW-0472">Membrane</keyword>
<sequence>MGQSVALAYEFFSWRAILDILLISAGLFFLYRTLLRLGTWKIMAGILLALLIFILANALNLKGIEWIYQNVSHVAVLGLIVIFQPELRKVLEKAVSVPQHRIKDQDTLLQTLIAESLIKLAQERCGAILVFPGKEPITDKISGGFQLNAVPSLPLILSIFDPNSPGHDGAVIIEGNKLTQFGVRLPMSQSTRLSEEYGTRHHAAMGLAEQTDALVLVVSEERGRVSIFTNAEMRPVRNAEEITAAIINHQQEMGFFRRDSAPRIRKRTLLQVAASLIIAVVFWSTLIVAQREVVERVLPVSIDYTSPADDLVLVGEKANEVKLHLAGPKADIDNLAINPPSVKIDLSKMAKGSQTIIITSENLHLPKGVTLLDSSPQQLKLTLATVVEKNLPIIPQIIGKLPGNLKIKKITVSPETVLVTVPVTKEEKNLDEVLTTPIYLESISTDSKLFCKVIARPSIQPVAKRWPDVEVFIELKQ</sequence>
<dbReference type="InterPro" id="IPR003390">
    <property type="entry name" value="DNA_integrity_scan_DisA_N"/>
</dbReference>
<keyword evidence="6" id="KW-1133">Transmembrane helix</keyword>
<name>A0A7U4DPY9_DESPD</name>
<dbReference type="EMBL" id="CP002364">
    <property type="protein sequence ID" value="ADW18641.1"/>
    <property type="molecule type" value="Genomic_DNA"/>
</dbReference>
<keyword evidence="3 6" id="KW-0548">Nucleotidyltransferase</keyword>
<protein>
    <recommendedName>
        <fullName evidence="6">Diadenylate cyclase</fullName>
        <shortName evidence="6">DAC</shortName>
        <ecNumber evidence="6">2.7.7.85</ecNumber>
    </recommendedName>
    <alternativeName>
        <fullName evidence="6">Cyclic-di-AMP synthase</fullName>
        <shortName evidence="6">c-di-AMP synthase</shortName>
    </alternativeName>
</protein>
<dbReference type="Proteomes" id="UP000006365">
    <property type="component" value="Chromosome"/>
</dbReference>
<dbReference type="PROSITE" id="PS51794">
    <property type="entry name" value="DAC"/>
    <property type="match status" value="1"/>
</dbReference>
<gene>
    <name evidence="6" type="primary">dacA</name>
    <name evidence="8" type="ordered locus">Despr_2503</name>
</gene>
<keyword evidence="6" id="KW-0997">Cell inner membrane</keyword>
<reference evidence="8 9" key="1">
    <citation type="journal article" date="2011" name="Stand. Genomic Sci.">
        <title>Complete genome sequence of Desulfobulbus propionicus type strain (1pr3).</title>
        <authorList>
            <person name="Pagani I."/>
            <person name="Lapidus A."/>
            <person name="Nolan M."/>
            <person name="Lucas S."/>
            <person name="Hammon N."/>
            <person name="Deshpande S."/>
            <person name="Cheng J.F."/>
            <person name="Chertkov O."/>
            <person name="Davenport K."/>
            <person name="Tapia R."/>
            <person name="Han C."/>
            <person name="Goodwin L."/>
            <person name="Pitluck S."/>
            <person name="Liolios K."/>
            <person name="Mavromatis K."/>
            <person name="Ivanova N."/>
            <person name="Mikhailova N."/>
            <person name="Pati A."/>
            <person name="Chen A."/>
            <person name="Palaniappan K."/>
            <person name="Land M."/>
            <person name="Hauser L."/>
            <person name="Chang Y.J."/>
            <person name="Jeffries C.D."/>
            <person name="Detter J.C."/>
            <person name="Brambilla E."/>
            <person name="Kannan K.P."/>
            <person name="Djao O.D."/>
            <person name="Rohde M."/>
            <person name="Pukall R."/>
            <person name="Spring S."/>
            <person name="Goker M."/>
            <person name="Sikorski J."/>
            <person name="Woyke T."/>
            <person name="Bristow J."/>
            <person name="Eisen J.A."/>
            <person name="Markowitz V."/>
            <person name="Hugenholtz P."/>
            <person name="Kyrpides N.C."/>
            <person name="Klenk H.P."/>
        </authorList>
    </citation>
    <scope>NUCLEOTIDE SEQUENCE [LARGE SCALE GENOMIC DNA]</scope>
    <source>
        <strain evidence="9">ATCC 33891 / DSM 2032 / 1pr3</strain>
    </source>
</reference>
<comment type="catalytic activity">
    <reaction evidence="1 6">
        <text>2 ATP = 3',3'-c-di-AMP + 2 diphosphate</text>
        <dbReference type="Rhea" id="RHEA:35655"/>
        <dbReference type="ChEBI" id="CHEBI:30616"/>
        <dbReference type="ChEBI" id="CHEBI:33019"/>
        <dbReference type="ChEBI" id="CHEBI:71500"/>
        <dbReference type="EC" id="2.7.7.85"/>
    </reaction>
</comment>